<name>A0A2W1LSN3_9BACL</name>
<dbReference type="RefSeq" id="WP_111144738.1">
    <property type="nucleotide sequence ID" value="NZ_QKRB01000006.1"/>
</dbReference>
<gene>
    <name evidence="5" type="ORF">DNH61_00495</name>
</gene>
<dbReference type="SMART" id="SM00347">
    <property type="entry name" value="HTH_MARR"/>
    <property type="match status" value="1"/>
</dbReference>
<evidence type="ECO:0000256" key="3">
    <source>
        <dbReference type="ARBA" id="ARBA00023163"/>
    </source>
</evidence>
<evidence type="ECO:0000256" key="1">
    <source>
        <dbReference type="ARBA" id="ARBA00023015"/>
    </source>
</evidence>
<keyword evidence="2" id="KW-0238">DNA-binding</keyword>
<dbReference type="Gene3D" id="1.10.10.10">
    <property type="entry name" value="Winged helix-like DNA-binding domain superfamily/Winged helix DNA-binding domain"/>
    <property type="match status" value="1"/>
</dbReference>
<evidence type="ECO:0000313" key="6">
    <source>
        <dbReference type="Proteomes" id="UP000249522"/>
    </source>
</evidence>
<dbReference type="AlphaFoldDB" id="A0A2W1LSN3"/>
<reference evidence="5 6" key="1">
    <citation type="submission" date="2018-06" db="EMBL/GenBank/DDBJ databases">
        <title>Paenibacillus imtechensis sp. nov.</title>
        <authorList>
            <person name="Pinnaka A.K."/>
            <person name="Singh H."/>
            <person name="Kaur M."/>
        </authorList>
    </citation>
    <scope>NUCLEOTIDE SEQUENCE [LARGE SCALE GENOMIC DNA]</scope>
    <source>
        <strain evidence="5 6">SMB1</strain>
    </source>
</reference>
<dbReference type="SUPFAM" id="SSF46785">
    <property type="entry name" value="Winged helix' DNA-binding domain"/>
    <property type="match status" value="1"/>
</dbReference>
<keyword evidence="1" id="KW-0805">Transcription regulation</keyword>
<organism evidence="5 6">
    <name type="scientific">Paenibacillus sambharensis</name>
    <dbReference type="NCBI Taxonomy" id="1803190"/>
    <lineage>
        <taxon>Bacteria</taxon>
        <taxon>Bacillati</taxon>
        <taxon>Bacillota</taxon>
        <taxon>Bacilli</taxon>
        <taxon>Bacillales</taxon>
        <taxon>Paenibacillaceae</taxon>
        <taxon>Paenibacillus</taxon>
    </lineage>
</organism>
<protein>
    <submittedName>
        <fullName evidence="5">MarR family transcriptional regulator</fullName>
    </submittedName>
</protein>
<feature type="domain" description="HTH marR-type" evidence="4">
    <location>
        <begin position="4"/>
        <end position="136"/>
    </location>
</feature>
<dbReference type="Proteomes" id="UP000249522">
    <property type="component" value="Unassembled WGS sequence"/>
</dbReference>
<dbReference type="InterPro" id="IPR000835">
    <property type="entry name" value="HTH_MarR-typ"/>
</dbReference>
<keyword evidence="6" id="KW-1185">Reference proteome</keyword>
<dbReference type="GO" id="GO:0003677">
    <property type="term" value="F:DNA binding"/>
    <property type="evidence" value="ECO:0007669"/>
    <property type="project" value="UniProtKB-KW"/>
</dbReference>
<proteinExistence type="predicted"/>
<keyword evidence="3" id="KW-0804">Transcription</keyword>
<dbReference type="InterPro" id="IPR036388">
    <property type="entry name" value="WH-like_DNA-bd_sf"/>
</dbReference>
<dbReference type="InterPro" id="IPR036390">
    <property type="entry name" value="WH_DNA-bd_sf"/>
</dbReference>
<dbReference type="PANTHER" id="PTHR42756">
    <property type="entry name" value="TRANSCRIPTIONAL REGULATOR, MARR"/>
    <property type="match status" value="1"/>
</dbReference>
<sequence length="144" mass="16244">MNLHDSPGYLISNTGRKLSHLLTRVYQPHGITSEQWSLLHLLCQEVGLTQRELGMKADKDPANTTRILDQLERKGLVERRHNPLDRRSFKLHPTESGRSLNKLLTPVEQEFAASLTEGISEDDLSVFYAVMAAINKNADRHSGT</sequence>
<dbReference type="Pfam" id="PF01047">
    <property type="entry name" value="MarR"/>
    <property type="match status" value="1"/>
</dbReference>
<evidence type="ECO:0000259" key="4">
    <source>
        <dbReference type="PROSITE" id="PS50995"/>
    </source>
</evidence>
<accession>A0A2W1LSN3</accession>
<evidence type="ECO:0000256" key="2">
    <source>
        <dbReference type="ARBA" id="ARBA00023125"/>
    </source>
</evidence>
<dbReference type="PANTHER" id="PTHR42756:SF1">
    <property type="entry name" value="TRANSCRIPTIONAL REPRESSOR OF EMRAB OPERON"/>
    <property type="match status" value="1"/>
</dbReference>
<evidence type="ECO:0000313" key="5">
    <source>
        <dbReference type="EMBL" id="PZD97775.1"/>
    </source>
</evidence>
<dbReference type="PROSITE" id="PS50995">
    <property type="entry name" value="HTH_MARR_2"/>
    <property type="match status" value="1"/>
</dbReference>
<dbReference type="PRINTS" id="PR00598">
    <property type="entry name" value="HTHMARR"/>
</dbReference>
<comment type="caution">
    <text evidence="5">The sequence shown here is derived from an EMBL/GenBank/DDBJ whole genome shotgun (WGS) entry which is preliminary data.</text>
</comment>
<dbReference type="OrthoDB" id="5327581at2"/>
<dbReference type="EMBL" id="QKRB01000006">
    <property type="protein sequence ID" value="PZD97775.1"/>
    <property type="molecule type" value="Genomic_DNA"/>
</dbReference>
<dbReference type="GO" id="GO:0003700">
    <property type="term" value="F:DNA-binding transcription factor activity"/>
    <property type="evidence" value="ECO:0007669"/>
    <property type="project" value="InterPro"/>
</dbReference>